<dbReference type="PANTHER" id="PTHR41248:SF1">
    <property type="entry name" value="NORD PROTEIN"/>
    <property type="match status" value="1"/>
</dbReference>
<dbReference type="RefSeq" id="WP_161087647.1">
    <property type="nucleotide sequence ID" value="NZ_WWCX01000158.1"/>
</dbReference>
<name>A0A845GZY0_9BURK</name>
<dbReference type="SMART" id="SM00327">
    <property type="entry name" value="VWA"/>
    <property type="match status" value="1"/>
</dbReference>
<proteinExistence type="predicted"/>
<feature type="region of interest" description="Disordered" evidence="1">
    <location>
        <begin position="1"/>
        <end position="92"/>
    </location>
</feature>
<dbReference type="InterPro" id="IPR051928">
    <property type="entry name" value="NorD/CobT"/>
</dbReference>
<dbReference type="CDD" id="cd01454">
    <property type="entry name" value="vWA_norD_type"/>
    <property type="match status" value="1"/>
</dbReference>
<evidence type="ECO:0000313" key="4">
    <source>
        <dbReference type="Proteomes" id="UP000447355"/>
    </source>
</evidence>
<dbReference type="Gene3D" id="3.40.50.410">
    <property type="entry name" value="von Willebrand factor, type A domain"/>
    <property type="match status" value="1"/>
</dbReference>
<feature type="non-terminal residue" evidence="3">
    <location>
        <position position="1"/>
    </location>
</feature>
<evidence type="ECO:0000313" key="3">
    <source>
        <dbReference type="EMBL" id="MYM98862.1"/>
    </source>
</evidence>
<evidence type="ECO:0000259" key="2">
    <source>
        <dbReference type="SMART" id="SM00327"/>
    </source>
</evidence>
<dbReference type="InterPro" id="IPR036465">
    <property type="entry name" value="vWFA_dom_sf"/>
</dbReference>
<dbReference type="SUPFAM" id="SSF53300">
    <property type="entry name" value="vWA-like"/>
    <property type="match status" value="1"/>
</dbReference>
<dbReference type="Pfam" id="PF00092">
    <property type="entry name" value="VWA"/>
    <property type="match status" value="1"/>
</dbReference>
<sequence length="438" mass="47616">PAPRRVLVPDDWLGEFMPAAAAGPPPGHGDEQPGDAAGTPRSARLASRPRVRQQEDDSPQPPGPVMVQTARPHEQAEDALGAQRPADRDADTAAEDYADALSELPEARLVSTPGAAREVLLSDDPPGMRARPPATAPQAGGGEAFPYPEWDWKSRAYRDPGTLVAVRTALPGNQAVVDAIVSSQAAVLAAVRRQFDMLRAQRSRQQRQLDGDAIDLQAWIDSRAQLLGGGQLDQRWYESERRGRRDLAVMLLVDISGSTDGWVSGQRRVIDVEREALLIVCAALQGLGEPFSVLAFSGEGPGGVVVRAIKQFSEPYCNEVALRIAGLEPEHYTRAGAALRHACATLMTQPARHKLLVMISDGKPNDVDQYDGRYGVEDLRQAVVEARLQDISPFCLTIDRHAADYLPAVFGEHSYALLQRAELLPTVLLRWLRKLIAA</sequence>
<dbReference type="PANTHER" id="PTHR41248">
    <property type="entry name" value="NORD PROTEIN"/>
    <property type="match status" value="1"/>
</dbReference>
<dbReference type="EMBL" id="WWCX01000158">
    <property type="protein sequence ID" value="MYM98862.1"/>
    <property type="molecule type" value="Genomic_DNA"/>
</dbReference>
<comment type="caution">
    <text evidence="3">The sequence shown here is derived from an EMBL/GenBank/DDBJ whole genome shotgun (WGS) entry which is preliminary data.</text>
</comment>
<protein>
    <submittedName>
        <fullName evidence="3">VWA domain-containing protein</fullName>
    </submittedName>
</protein>
<reference evidence="3" key="1">
    <citation type="submission" date="2019-12" db="EMBL/GenBank/DDBJ databases">
        <title>Novel species isolated from a subtropical stream in China.</title>
        <authorList>
            <person name="Lu H."/>
        </authorList>
    </citation>
    <scope>NUCLEOTIDE SEQUENCE [LARGE SCALE GENOMIC DNA]</scope>
    <source>
        <strain evidence="3">FT81W</strain>
    </source>
</reference>
<gene>
    <name evidence="3" type="ORF">GTP90_33975</name>
</gene>
<organism evidence="3 4">
    <name type="scientific">Duganella vulcania</name>
    <dbReference type="NCBI Taxonomy" id="2692166"/>
    <lineage>
        <taxon>Bacteria</taxon>
        <taxon>Pseudomonadati</taxon>
        <taxon>Pseudomonadota</taxon>
        <taxon>Betaproteobacteria</taxon>
        <taxon>Burkholderiales</taxon>
        <taxon>Oxalobacteraceae</taxon>
        <taxon>Telluria group</taxon>
        <taxon>Duganella</taxon>
    </lineage>
</organism>
<feature type="domain" description="VWFA" evidence="2">
    <location>
        <begin position="246"/>
        <end position="429"/>
    </location>
</feature>
<accession>A0A845GZY0</accession>
<evidence type="ECO:0000256" key="1">
    <source>
        <dbReference type="SAM" id="MobiDB-lite"/>
    </source>
</evidence>
<dbReference type="Proteomes" id="UP000447355">
    <property type="component" value="Unassembled WGS sequence"/>
</dbReference>
<dbReference type="AlphaFoldDB" id="A0A845GZY0"/>
<feature type="region of interest" description="Disordered" evidence="1">
    <location>
        <begin position="122"/>
        <end position="145"/>
    </location>
</feature>
<dbReference type="InterPro" id="IPR002035">
    <property type="entry name" value="VWF_A"/>
</dbReference>